<dbReference type="GO" id="GO:0031037">
    <property type="term" value="P:myosin II filament disassembly"/>
    <property type="evidence" value="ECO:0007669"/>
    <property type="project" value="TreeGrafter"/>
</dbReference>
<dbReference type="Proteomes" id="UP000807306">
    <property type="component" value="Unassembled WGS sequence"/>
</dbReference>
<keyword evidence="2" id="KW-0808">Transferase</keyword>
<evidence type="ECO:0000313" key="9">
    <source>
        <dbReference type="Proteomes" id="UP000807306"/>
    </source>
</evidence>
<evidence type="ECO:0000313" key="8">
    <source>
        <dbReference type="EMBL" id="KAF9523529.1"/>
    </source>
</evidence>
<sequence length="601" mass="64982">MAKMVLAAVASFSTRTSPSLCAKCQKLSLLAESSDEYITWKNMKQCSGCGLAWKHLSGTLCGRCASASDVASKAQTILMTTLPASTQSTAHLAKIAIDTSQQSRAHTMDARLNKELSGIAAAKANHCDAEQTIMVSVGCRIKGRKSKHENAVIDSGTGTWARDDYLSEILVHALSTLNTDWGKNHGLDLAIDKVELRMAGNCKIIDGPVPGTVGEVYDHHITGDLAAFYNHEKSKKKKAGGMKVPPHMEMEVYVDKEKLFLKYLKQLQSATSSSNSSGLKCHAHAGGDSLLCFVLFLFLAKINFTTVDGLPLQLSFLRSTLPFTGSIQSSTFVKISLQRAEAFCDAATGQVQIAWLSDAAFEDGLLNTSIFAEGTTKKVHQLSIGTTLFVAKQFYDVGSVGPIVTANENEVGLSNDLIRLKSASWFLDKFKSYSKDKGVEIAKDIIVSEGFLIREDGPVSTASGLPPPSNNVAVWLVEPRRTTAVFKYSGTLIGMTLHAFCHFVFDFSNHKLVLADLQGSPMTVQGKETIVLFDIMTHSPTSDSGVGDFGLEGINKFIDQHKCNLVCAGLKLSQIKNLVNDDNEESVSDKDETNGSDTADK</sequence>
<dbReference type="AlphaFoldDB" id="A0A9P6E6Q5"/>
<evidence type="ECO:0000256" key="5">
    <source>
        <dbReference type="ARBA" id="ARBA00022840"/>
    </source>
</evidence>
<dbReference type="PANTHER" id="PTHR45992">
    <property type="entry name" value="EUKARYOTIC ELONGATION FACTOR 2 KINASE-RELATED"/>
    <property type="match status" value="1"/>
</dbReference>
<feature type="domain" description="Alpha-type protein kinase" evidence="7">
    <location>
        <begin position="347"/>
        <end position="575"/>
    </location>
</feature>
<evidence type="ECO:0000256" key="2">
    <source>
        <dbReference type="ARBA" id="ARBA00022679"/>
    </source>
</evidence>
<organism evidence="8 9">
    <name type="scientific">Crepidotus variabilis</name>
    <dbReference type="NCBI Taxonomy" id="179855"/>
    <lineage>
        <taxon>Eukaryota</taxon>
        <taxon>Fungi</taxon>
        <taxon>Dikarya</taxon>
        <taxon>Basidiomycota</taxon>
        <taxon>Agaricomycotina</taxon>
        <taxon>Agaricomycetes</taxon>
        <taxon>Agaricomycetidae</taxon>
        <taxon>Agaricales</taxon>
        <taxon>Agaricineae</taxon>
        <taxon>Crepidotaceae</taxon>
        <taxon>Crepidotus</taxon>
    </lineage>
</organism>
<dbReference type="InterPro" id="IPR011009">
    <property type="entry name" value="Kinase-like_dom_sf"/>
</dbReference>
<dbReference type="CDD" id="cd04515">
    <property type="entry name" value="Alpha_kinase"/>
    <property type="match status" value="1"/>
</dbReference>
<feature type="compositionally biased region" description="Basic and acidic residues" evidence="6">
    <location>
        <begin position="587"/>
        <end position="601"/>
    </location>
</feature>
<keyword evidence="1" id="KW-0723">Serine/threonine-protein kinase</keyword>
<dbReference type="GO" id="GO:1903013">
    <property type="term" value="P:response to differentiation-inducing factor 1"/>
    <property type="evidence" value="ECO:0007669"/>
    <property type="project" value="TreeGrafter"/>
</dbReference>
<dbReference type="Gene3D" id="3.20.200.10">
    <property type="entry name" value="MHCK/EF2 kinase"/>
    <property type="match status" value="1"/>
</dbReference>
<dbReference type="InterPro" id="IPR051852">
    <property type="entry name" value="Alpha-type_PK"/>
</dbReference>
<gene>
    <name evidence="8" type="ORF">CPB83DRAFT_871594</name>
</gene>
<keyword evidence="3" id="KW-0547">Nucleotide-binding</keyword>
<evidence type="ECO:0000256" key="6">
    <source>
        <dbReference type="SAM" id="MobiDB-lite"/>
    </source>
</evidence>
<dbReference type="EMBL" id="MU157915">
    <property type="protein sequence ID" value="KAF9523529.1"/>
    <property type="molecule type" value="Genomic_DNA"/>
</dbReference>
<dbReference type="GO" id="GO:0005524">
    <property type="term" value="F:ATP binding"/>
    <property type="evidence" value="ECO:0007669"/>
    <property type="project" value="UniProtKB-KW"/>
</dbReference>
<dbReference type="InterPro" id="IPR004166">
    <property type="entry name" value="a-kinase_dom"/>
</dbReference>
<proteinExistence type="predicted"/>
<evidence type="ECO:0000259" key="7">
    <source>
        <dbReference type="PROSITE" id="PS51158"/>
    </source>
</evidence>
<keyword evidence="4 8" id="KW-0418">Kinase</keyword>
<evidence type="ECO:0000256" key="4">
    <source>
        <dbReference type="ARBA" id="ARBA00022777"/>
    </source>
</evidence>
<reference evidence="8" key="1">
    <citation type="submission" date="2020-11" db="EMBL/GenBank/DDBJ databases">
        <authorList>
            <consortium name="DOE Joint Genome Institute"/>
            <person name="Ahrendt S."/>
            <person name="Riley R."/>
            <person name="Andreopoulos W."/>
            <person name="Labutti K."/>
            <person name="Pangilinan J."/>
            <person name="Ruiz-Duenas F.J."/>
            <person name="Barrasa J.M."/>
            <person name="Sanchez-Garcia M."/>
            <person name="Camarero S."/>
            <person name="Miyauchi S."/>
            <person name="Serrano A."/>
            <person name="Linde D."/>
            <person name="Babiker R."/>
            <person name="Drula E."/>
            <person name="Ayuso-Fernandez I."/>
            <person name="Pacheco R."/>
            <person name="Padilla G."/>
            <person name="Ferreira P."/>
            <person name="Barriuso J."/>
            <person name="Kellner H."/>
            <person name="Castanera R."/>
            <person name="Alfaro M."/>
            <person name="Ramirez L."/>
            <person name="Pisabarro A.G."/>
            <person name="Kuo A."/>
            <person name="Tritt A."/>
            <person name="Lipzen A."/>
            <person name="He G."/>
            <person name="Yan M."/>
            <person name="Ng V."/>
            <person name="Cullen D."/>
            <person name="Martin F."/>
            <person name="Rosso M.-N."/>
            <person name="Henrissat B."/>
            <person name="Hibbett D."/>
            <person name="Martinez A.T."/>
            <person name="Grigoriev I.V."/>
        </authorList>
    </citation>
    <scope>NUCLEOTIDE SEQUENCE</scope>
    <source>
        <strain evidence="8">CBS 506.95</strain>
    </source>
</reference>
<feature type="region of interest" description="Disordered" evidence="6">
    <location>
        <begin position="581"/>
        <end position="601"/>
    </location>
</feature>
<evidence type="ECO:0000256" key="3">
    <source>
        <dbReference type="ARBA" id="ARBA00022741"/>
    </source>
</evidence>
<dbReference type="SMART" id="SM00811">
    <property type="entry name" value="Alpha_kinase"/>
    <property type="match status" value="1"/>
</dbReference>
<accession>A0A9P6E6Q5</accession>
<dbReference type="SUPFAM" id="SSF56112">
    <property type="entry name" value="Protein kinase-like (PK-like)"/>
    <property type="match status" value="1"/>
</dbReference>
<dbReference type="GO" id="GO:0004674">
    <property type="term" value="F:protein serine/threonine kinase activity"/>
    <property type="evidence" value="ECO:0007669"/>
    <property type="project" value="UniProtKB-KW"/>
</dbReference>
<dbReference type="PANTHER" id="PTHR45992:SF2">
    <property type="entry name" value="EUKARYOTIC ELONGATION FACTOR 2 KINASE"/>
    <property type="match status" value="1"/>
</dbReference>
<dbReference type="OrthoDB" id="2915404at2759"/>
<evidence type="ECO:0000256" key="1">
    <source>
        <dbReference type="ARBA" id="ARBA00022527"/>
    </source>
</evidence>
<keyword evidence="5" id="KW-0067">ATP-binding</keyword>
<dbReference type="Pfam" id="PF02816">
    <property type="entry name" value="Alpha_kinase"/>
    <property type="match status" value="1"/>
</dbReference>
<protein>
    <submittedName>
        <fullName evidence="8">Kinase-like domain-containing protein</fullName>
    </submittedName>
</protein>
<comment type="caution">
    <text evidence="8">The sequence shown here is derived from an EMBL/GenBank/DDBJ whole genome shotgun (WGS) entry which is preliminary data.</text>
</comment>
<dbReference type="PROSITE" id="PS51158">
    <property type="entry name" value="ALPHA_KINASE"/>
    <property type="match status" value="1"/>
</dbReference>
<keyword evidence="9" id="KW-1185">Reference proteome</keyword>
<name>A0A9P6E6Q5_9AGAR</name>